<evidence type="ECO:0000313" key="2">
    <source>
        <dbReference type="EMBL" id="RAS31933.1"/>
    </source>
</evidence>
<feature type="signal peptide" evidence="1">
    <location>
        <begin position="1"/>
        <end position="22"/>
    </location>
</feature>
<protein>
    <recommendedName>
        <fullName evidence="4">PXPV repeat-containing protein</fullName>
    </recommendedName>
</protein>
<organism evidence="2 3">
    <name type="scientific">Paraburkholderia bryophila</name>
    <dbReference type="NCBI Taxonomy" id="420952"/>
    <lineage>
        <taxon>Bacteria</taxon>
        <taxon>Pseudomonadati</taxon>
        <taxon>Pseudomonadota</taxon>
        <taxon>Betaproteobacteria</taxon>
        <taxon>Burkholderiales</taxon>
        <taxon>Burkholderiaceae</taxon>
        <taxon>Paraburkholderia</taxon>
    </lineage>
</organism>
<gene>
    <name evidence="2" type="ORF">BX591_10838</name>
</gene>
<feature type="chain" id="PRO_5016357138" description="PXPV repeat-containing protein" evidence="1">
    <location>
        <begin position="23"/>
        <end position="116"/>
    </location>
</feature>
<dbReference type="EMBL" id="QLTK01000008">
    <property type="protein sequence ID" value="RAS31933.1"/>
    <property type="molecule type" value="Genomic_DNA"/>
</dbReference>
<reference evidence="2 3" key="1">
    <citation type="submission" date="2018-06" db="EMBL/GenBank/DDBJ databases">
        <title>Genomic Encyclopedia of Type Strains, Phase III (KMG-III): the genomes of soil and plant-associated and newly described type strains.</title>
        <authorList>
            <person name="Whitman W."/>
        </authorList>
    </citation>
    <scope>NUCLEOTIDE SEQUENCE [LARGE SCALE GENOMIC DNA]</scope>
    <source>
        <strain evidence="2 3">LMG 23644</strain>
    </source>
</reference>
<keyword evidence="1" id="KW-0732">Signal</keyword>
<evidence type="ECO:0000313" key="3">
    <source>
        <dbReference type="Proteomes" id="UP000248918"/>
    </source>
</evidence>
<accession>A0A329CAU8</accession>
<proteinExistence type="predicted"/>
<evidence type="ECO:0000256" key="1">
    <source>
        <dbReference type="SAM" id="SignalP"/>
    </source>
</evidence>
<name>A0A329CAU8_9BURK</name>
<evidence type="ECO:0008006" key="4">
    <source>
        <dbReference type="Google" id="ProtNLM"/>
    </source>
</evidence>
<sequence length="116" mass="11748">MKKIAVALVMIGSLSVAGQASAHGNGGDVVGALIGGALLGAVVTSALNPAPVVAYPQPVYAQPVYAQPAYQPAPAYAGPPPGYCYDRYSGGYVACEAPPPQAQYGYPGYPQPQPGW</sequence>
<dbReference type="Proteomes" id="UP000248918">
    <property type="component" value="Unassembled WGS sequence"/>
</dbReference>
<comment type="caution">
    <text evidence="2">The sequence shown here is derived from an EMBL/GenBank/DDBJ whole genome shotgun (WGS) entry which is preliminary data.</text>
</comment>
<dbReference type="RefSeq" id="WP_111932202.1">
    <property type="nucleotide sequence ID" value="NZ_CADFFP010000009.1"/>
</dbReference>
<dbReference type="AlphaFoldDB" id="A0A329CAU8"/>